<dbReference type="AlphaFoldDB" id="A0ABD1ZGJ0"/>
<organism evidence="2 3">
    <name type="scientific">Riccia fluitans</name>
    <dbReference type="NCBI Taxonomy" id="41844"/>
    <lineage>
        <taxon>Eukaryota</taxon>
        <taxon>Viridiplantae</taxon>
        <taxon>Streptophyta</taxon>
        <taxon>Embryophyta</taxon>
        <taxon>Marchantiophyta</taxon>
        <taxon>Marchantiopsida</taxon>
        <taxon>Marchantiidae</taxon>
        <taxon>Marchantiales</taxon>
        <taxon>Ricciaceae</taxon>
        <taxon>Riccia</taxon>
    </lineage>
</organism>
<sequence>MPIVNIDNIGDDDTLDVGLPRLISNEPNNILGDVGLCSLYELYGQGPLEEERKKAKKNGKQKVKEEPKTISKKMARIEVENHNLPWKVKIEVDNDTIVIESMVRRTHQLNPVNYKVQLGKEPADE</sequence>
<keyword evidence="3" id="KW-1185">Reference proteome</keyword>
<comment type="caution">
    <text evidence="2">The sequence shown here is derived from an EMBL/GenBank/DDBJ whole genome shotgun (WGS) entry which is preliminary data.</text>
</comment>
<feature type="region of interest" description="Disordered" evidence="1">
    <location>
        <begin position="48"/>
        <end position="69"/>
    </location>
</feature>
<name>A0ABD1ZGJ0_9MARC</name>
<evidence type="ECO:0000256" key="1">
    <source>
        <dbReference type="SAM" id="MobiDB-lite"/>
    </source>
</evidence>
<dbReference type="EMBL" id="JBHFFA010000001">
    <property type="protein sequence ID" value="KAL2650551.1"/>
    <property type="molecule type" value="Genomic_DNA"/>
</dbReference>
<evidence type="ECO:0000313" key="2">
    <source>
        <dbReference type="EMBL" id="KAL2650551.1"/>
    </source>
</evidence>
<protein>
    <submittedName>
        <fullName evidence="2">Uncharacterized protein</fullName>
    </submittedName>
</protein>
<dbReference type="Proteomes" id="UP001605036">
    <property type="component" value="Unassembled WGS sequence"/>
</dbReference>
<reference evidence="2 3" key="1">
    <citation type="submission" date="2024-09" db="EMBL/GenBank/DDBJ databases">
        <title>Chromosome-scale assembly of Riccia fluitans.</title>
        <authorList>
            <person name="Paukszto L."/>
            <person name="Sawicki J."/>
            <person name="Karawczyk K."/>
            <person name="Piernik-Szablinska J."/>
            <person name="Szczecinska M."/>
            <person name="Mazdziarz M."/>
        </authorList>
    </citation>
    <scope>NUCLEOTIDE SEQUENCE [LARGE SCALE GENOMIC DNA]</scope>
    <source>
        <strain evidence="2">Rf_01</strain>
        <tissue evidence="2">Aerial parts of the thallus</tissue>
    </source>
</reference>
<gene>
    <name evidence="2" type="ORF">R1flu_018679</name>
</gene>
<evidence type="ECO:0000313" key="3">
    <source>
        <dbReference type="Proteomes" id="UP001605036"/>
    </source>
</evidence>
<proteinExistence type="predicted"/>
<accession>A0ABD1ZGJ0</accession>